<proteinExistence type="predicted"/>
<reference evidence="2 3" key="1">
    <citation type="submission" date="2020-08" db="EMBL/GenBank/DDBJ databases">
        <title>Bridging the membrane lipid divide: bacteria of the FCB group superphylum have the potential to synthesize archaeal ether lipids.</title>
        <authorList>
            <person name="Villanueva L."/>
            <person name="Von Meijenfeldt F.A.B."/>
            <person name="Westbye A.B."/>
            <person name="Yadav S."/>
            <person name="Hopmans E.C."/>
            <person name="Dutilh B.E."/>
            <person name="Sinninghe Damste J.S."/>
        </authorList>
    </citation>
    <scope>NUCLEOTIDE SEQUENCE [LARGE SCALE GENOMIC DNA]</scope>
    <source>
        <strain evidence="2">NIOZ-UU30</strain>
    </source>
</reference>
<dbReference type="Gene3D" id="3.30.460.10">
    <property type="entry name" value="Beta Polymerase, domain 2"/>
    <property type="match status" value="1"/>
</dbReference>
<gene>
    <name evidence="2" type="ORF">H8E23_10055</name>
</gene>
<accession>A0A8J6TMT6</accession>
<feature type="domain" description="Polymerase beta nucleotidyltransferase" evidence="1">
    <location>
        <begin position="17"/>
        <end position="86"/>
    </location>
</feature>
<dbReference type="EMBL" id="JACNJH010000146">
    <property type="protein sequence ID" value="MBC8361731.1"/>
    <property type="molecule type" value="Genomic_DNA"/>
</dbReference>
<evidence type="ECO:0000259" key="1">
    <source>
        <dbReference type="Pfam" id="PF18765"/>
    </source>
</evidence>
<protein>
    <submittedName>
        <fullName evidence="2">Nucleotidyltransferase domain-containing protein</fullName>
    </submittedName>
</protein>
<evidence type="ECO:0000313" key="3">
    <source>
        <dbReference type="Proteomes" id="UP000603434"/>
    </source>
</evidence>
<dbReference type="SUPFAM" id="SSF81301">
    <property type="entry name" value="Nucleotidyltransferase"/>
    <property type="match status" value="1"/>
</dbReference>
<dbReference type="Proteomes" id="UP000603434">
    <property type="component" value="Unassembled WGS sequence"/>
</dbReference>
<evidence type="ECO:0000313" key="2">
    <source>
        <dbReference type="EMBL" id="MBC8361731.1"/>
    </source>
</evidence>
<dbReference type="CDD" id="cd05403">
    <property type="entry name" value="NT_KNTase_like"/>
    <property type="match status" value="1"/>
</dbReference>
<dbReference type="InterPro" id="IPR041633">
    <property type="entry name" value="Polbeta"/>
</dbReference>
<comment type="caution">
    <text evidence="2">The sequence shown here is derived from an EMBL/GenBank/DDBJ whole genome shotgun (WGS) entry which is preliminary data.</text>
</comment>
<sequence>MIEDKIKKEIIGKISVKRPHKVFLFGSHAYGKPGKESDIDLLVVIDKEGIPKSYQEKSENYLEISRLLRDINKKISMDIIVMTKTQWYEFINKKSGFSKEILSRGIELI</sequence>
<dbReference type="Pfam" id="PF18765">
    <property type="entry name" value="Polbeta"/>
    <property type="match status" value="1"/>
</dbReference>
<organism evidence="2 3">
    <name type="scientific">Candidatus Desulfatibia profunda</name>
    <dbReference type="NCBI Taxonomy" id="2841695"/>
    <lineage>
        <taxon>Bacteria</taxon>
        <taxon>Pseudomonadati</taxon>
        <taxon>Thermodesulfobacteriota</taxon>
        <taxon>Desulfobacteria</taxon>
        <taxon>Desulfobacterales</taxon>
        <taxon>Desulfobacterales incertae sedis</taxon>
        <taxon>Candidatus Desulfatibia</taxon>
    </lineage>
</organism>
<dbReference type="AlphaFoldDB" id="A0A8J6TMT6"/>
<dbReference type="InterPro" id="IPR043519">
    <property type="entry name" value="NT_sf"/>
</dbReference>
<name>A0A8J6TMT6_9BACT</name>